<keyword evidence="1" id="KW-1133">Transmembrane helix</keyword>
<evidence type="ECO:0000256" key="1">
    <source>
        <dbReference type="SAM" id="Phobius"/>
    </source>
</evidence>
<name>A0A2S2R5S4_9HEMI</name>
<gene>
    <name evidence="3" type="primary">TMEM181_2</name>
    <name evidence="3" type="ORF">g.35658</name>
</gene>
<dbReference type="OrthoDB" id="28186at2759"/>
<sequence>MDTIEGSETGYGLPTGGCLMAVRSLVTQFNDLFSDFNRYISPAYHHDRCERSVHMRLYSMNKREFVMVFVVLLTAMGLVLFIGLTGPPITLTSKVSGVEVLKHTNGSLPQGPYVMKTPSLTVYNQRLWLIAVVLTGNKDDETYDKSFKISMSIKGITPQHETTDIVKVFKNNRTRHLLCKQQLCNQVPIAHIAYIHYTHYTFKVDFYNLETFHQKYQVKEVIFYVSVFKTAITLVR</sequence>
<protein>
    <submittedName>
        <fullName evidence="3">Transmembrane protein</fullName>
    </submittedName>
</protein>
<dbReference type="PANTHER" id="PTHR31918:SF1">
    <property type="entry name" value="TRANSMEMBRANE PROTEIN 181"/>
    <property type="match status" value="1"/>
</dbReference>
<keyword evidence="1 3" id="KW-0812">Transmembrane</keyword>
<accession>A0A2S2R5S4</accession>
<evidence type="ECO:0000313" key="3">
    <source>
        <dbReference type="EMBL" id="MBY85304.1"/>
    </source>
</evidence>
<dbReference type="InterPro" id="IPR040416">
    <property type="entry name" value="TMEM181"/>
</dbReference>
<dbReference type="GO" id="GO:0015643">
    <property type="term" value="F:toxic substance binding"/>
    <property type="evidence" value="ECO:0007669"/>
    <property type="project" value="InterPro"/>
</dbReference>
<dbReference type="Pfam" id="PF21885">
    <property type="entry name" value="TMEM181_GOLD"/>
    <property type="match status" value="1"/>
</dbReference>
<organism evidence="3">
    <name type="scientific">Sipha flava</name>
    <name type="common">yellow sugarcane aphid</name>
    <dbReference type="NCBI Taxonomy" id="143950"/>
    <lineage>
        <taxon>Eukaryota</taxon>
        <taxon>Metazoa</taxon>
        <taxon>Ecdysozoa</taxon>
        <taxon>Arthropoda</taxon>
        <taxon>Hexapoda</taxon>
        <taxon>Insecta</taxon>
        <taxon>Pterygota</taxon>
        <taxon>Neoptera</taxon>
        <taxon>Paraneoptera</taxon>
        <taxon>Hemiptera</taxon>
        <taxon>Sternorrhyncha</taxon>
        <taxon>Aphidomorpha</taxon>
        <taxon>Aphidoidea</taxon>
        <taxon>Aphididae</taxon>
        <taxon>Sipha</taxon>
    </lineage>
</organism>
<reference evidence="3" key="1">
    <citation type="submission" date="2018-04" db="EMBL/GenBank/DDBJ databases">
        <title>Transcriptome assembly of Sipha flava.</title>
        <authorList>
            <person name="Scully E.D."/>
            <person name="Geib S.M."/>
            <person name="Palmer N.A."/>
            <person name="Koch K."/>
            <person name="Bradshaw J."/>
            <person name="Heng-Moss T."/>
            <person name="Sarath G."/>
        </authorList>
    </citation>
    <scope>NUCLEOTIDE SEQUENCE</scope>
</reference>
<evidence type="ECO:0000259" key="2">
    <source>
        <dbReference type="Pfam" id="PF21885"/>
    </source>
</evidence>
<dbReference type="AlphaFoldDB" id="A0A2S2R5S4"/>
<proteinExistence type="predicted"/>
<dbReference type="PANTHER" id="PTHR31918">
    <property type="entry name" value="TRANSMEMBRANE PROTEIN 181"/>
    <property type="match status" value="1"/>
</dbReference>
<dbReference type="EMBL" id="GGMS01016101">
    <property type="protein sequence ID" value="MBY85304.1"/>
    <property type="molecule type" value="Transcribed_RNA"/>
</dbReference>
<dbReference type="InterPro" id="IPR054077">
    <property type="entry name" value="TMEM181_GOLD"/>
</dbReference>
<feature type="transmembrane region" description="Helical" evidence="1">
    <location>
        <begin position="65"/>
        <end position="84"/>
    </location>
</feature>
<keyword evidence="1" id="KW-0472">Membrane</keyword>
<feature type="domain" description="TMEM181 GOLD" evidence="2">
    <location>
        <begin position="111"/>
        <end position="226"/>
    </location>
</feature>